<dbReference type="Proteomes" id="UP000237771">
    <property type="component" value="Unassembled WGS sequence"/>
</dbReference>
<dbReference type="EMBL" id="FQWO01000009">
    <property type="protein sequence ID" value="SHH20104.1"/>
    <property type="molecule type" value="Genomic_DNA"/>
</dbReference>
<evidence type="ECO:0000313" key="2">
    <source>
        <dbReference type="EMBL" id="PRZ21572.1"/>
    </source>
</evidence>
<dbReference type="STRING" id="280093.SAMN05443373_10910"/>
<reference evidence="2 5" key="3">
    <citation type="submission" date="2018-03" db="EMBL/GenBank/DDBJ databases">
        <title>Genomic Encyclopedia of Archaeal and Bacterial Type Strains, Phase II (KMG-II): from individual species to whole genera.</title>
        <authorList>
            <person name="Goeker M."/>
        </authorList>
    </citation>
    <scope>NUCLEOTIDE SEQUENCE [LARGE SCALE GENOMIC DNA]</scope>
    <source>
        <strain evidence="2 5">DSM 17797</strain>
    </source>
</reference>
<feature type="transmembrane region" description="Helical" evidence="1">
    <location>
        <begin position="97"/>
        <end position="123"/>
    </location>
</feature>
<keyword evidence="1" id="KW-0472">Membrane</keyword>
<evidence type="ECO:0000256" key="1">
    <source>
        <dbReference type="SAM" id="Phobius"/>
    </source>
</evidence>
<keyword evidence="5" id="KW-1185">Reference proteome</keyword>
<accession>A0A1M5R123</accession>
<reference evidence="4" key="2">
    <citation type="submission" date="2016-11" db="EMBL/GenBank/DDBJ databases">
        <authorList>
            <person name="Varghese N."/>
            <person name="Submissions S."/>
        </authorList>
    </citation>
    <scope>NUCLEOTIDE SEQUENCE [LARGE SCALE GENOMIC DNA]</scope>
    <source>
        <strain evidence="4">DSM 19729</strain>
    </source>
</reference>
<feature type="transmembrane region" description="Helical" evidence="1">
    <location>
        <begin position="57"/>
        <end position="77"/>
    </location>
</feature>
<dbReference type="AlphaFoldDB" id="A0A1M5R123"/>
<evidence type="ECO:0000313" key="5">
    <source>
        <dbReference type="Proteomes" id="UP000237771"/>
    </source>
</evidence>
<dbReference type="Proteomes" id="UP000184384">
    <property type="component" value="Unassembled WGS sequence"/>
</dbReference>
<sequence length="129" mass="15343">MRMYCIFDHIYVASFIVQQRIYGRFAREIWGSRVLRVTLAILTIFMMELFNRYINNLFIVVICPILICFGPLVHYYIKNRNKDLDIMLGNFKKLPDILQSFFVGYVLLLFFVLPFFIILLIILNIGGYL</sequence>
<dbReference type="EMBL" id="PVUB01000008">
    <property type="protein sequence ID" value="PRZ21572.1"/>
    <property type="molecule type" value="Genomic_DNA"/>
</dbReference>
<evidence type="ECO:0000313" key="4">
    <source>
        <dbReference type="Proteomes" id="UP000184384"/>
    </source>
</evidence>
<reference evidence="3" key="1">
    <citation type="submission" date="2016-11" db="EMBL/GenBank/DDBJ databases">
        <authorList>
            <person name="Jaros S."/>
            <person name="Januszkiewicz K."/>
            <person name="Wedrychowicz H."/>
        </authorList>
    </citation>
    <scope>NUCLEOTIDE SEQUENCE [LARGE SCALE GENOMIC DNA]</scope>
    <source>
        <strain evidence="3">DSM 19729</strain>
    </source>
</reference>
<keyword evidence="1" id="KW-1133">Transmembrane helix</keyword>
<evidence type="ECO:0000313" key="3">
    <source>
        <dbReference type="EMBL" id="SHH20104.1"/>
    </source>
</evidence>
<keyword evidence="1" id="KW-0812">Transmembrane</keyword>
<organism evidence="3 4">
    <name type="scientific">Flavobacterium granuli</name>
    <dbReference type="NCBI Taxonomy" id="280093"/>
    <lineage>
        <taxon>Bacteria</taxon>
        <taxon>Pseudomonadati</taxon>
        <taxon>Bacteroidota</taxon>
        <taxon>Flavobacteriia</taxon>
        <taxon>Flavobacteriales</taxon>
        <taxon>Flavobacteriaceae</taxon>
        <taxon>Flavobacterium</taxon>
    </lineage>
</organism>
<gene>
    <name evidence="2" type="ORF">BC624_10810</name>
    <name evidence="3" type="ORF">SAMN05443373_10910</name>
</gene>
<protein>
    <submittedName>
        <fullName evidence="3">Uncharacterized protein</fullName>
    </submittedName>
</protein>
<name>A0A1M5R123_9FLAO</name>
<proteinExistence type="predicted"/>